<dbReference type="AlphaFoldDB" id="A0A2P5C3I2"/>
<dbReference type="OrthoDB" id="1166019at2759"/>
<dbReference type="Gene3D" id="3.80.10.10">
    <property type="entry name" value="Ribonuclease Inhibitor"/>
    <property type="match status" value="1"/>
</dbReference>
<evidence type="ECO:0000259" key="1">
    <source>
        <dbReference type="Pfam" id="PF25019"/>
    </source>
</evidence>
<dbReference type="Pfam" id="PF25019">
    <property type="entry name" value="LRR_R13L1-DRL21"/>
    <property type="match status" value="1"/>
</dbReference>
<accession>A0A2P5C3I2</accession>
<name>A0A2P5C3I2_PARAD</name>
<dbReference type="InterPro" id="IPR056789">
    <property type="entry name" value="LRR_R13L1-DRL21"/>
</dbReference>
<evidence type="ECO:0000313" key="2">
    <source>
        <dbReference type="EMBL" id="PON55622.1"/>
    </source>
</evidence>
<feature type="domain" description="R13L1/DRL21-like LRR repeat region" evidence="1">
    <location>
        <begin position="2"/>
        <end position="54"/>
    </location>
</feature>
<protein>
    <recommendedName>
        <fullName evidence="1">R13L1/DRL21-like LRR repeat region domain-containing protein</fullName>
    </recommendedName>
</protein>
<evidence type="ECO:0000313" key="3">
    <source>
        <dbReference type="Proteomes" id="UP000237105"/>
    </source>
</evidence>
<comment type="caution">
    <text evidence="2">The sequence shown here is derived from an EMBL/GenBank/DDBJ whole genome shotgun (WGS) entry which is preliminary data.</text>
</comment>
<gene>
    <name evidence="2" type="ORF">PanWU01x14_186900</name>
</gene>
<proteinExistence type="predicted"/>
<dbReference type="InterPro" id="IPR032675">
    <property type="entry name" value="LRR_dom_sf"/>
</dbReference>
<reference evidence="3" key="1">
    <citation type="submission" date="2016-06" db="EMBL/GenBank/DDBJ databases">
        <title>Parallel loss of symbiosis genes in relatives of nitrogen-fixing non-legume Parasponia.</title>
        <authorList>
            <person name="Van Velzen R."/>
            <person name="Holmer R."/>
            <person name="Bu F."/>
            <person name="Rutten L."/>
            <person name="Van Zeijl A."/>
            <person name="Liu W."/>
            <person name="Santuari L."/>
            <person name="Cao Q."/>
            <person name="Sharma T."/>
            <person name="Shen D."/>
            <person name="Roswanjaya Y."/>
            <person name="Wardhani T."/>
            <person name="Kalhor M.S."/>
            <person name="Jansen J."/>
            <person name="Van den Hoogen J."/>
            <person name="Gungor B."/>
            <person name="Hartog M."/>
            <person name="Hontelez J."/>
            <person name="Verver J."/>
            <person name="Yang W.-C."/>
            <person name="Schijlen E."/>
            <person name="Repin R."/>
            <person name="Schilthuizen M."/>
            <person name="Schranz E."/>
            <person name="Heidstra R."/>
            <person name="Miyata K."/>
            <person name="Fedorova E."/>
            <person name="Kohlen W."/>
            <person name="Bisseling T."/>
            <person name="Smit S."/>
            <person name="Geurts R."/>
        </authorList>
    </citation>
    <scope>NUCLEOTIDE SEQUENCE [LARGE SCALE GENOMIC DNA]</scope>
    <source>
        <strain evidence="3">cv. WU1-14</strain>
    </source>
</reference>
<keyword evidence="3" id="KW-1185">Reference proteome</keyword>
<dbReference type="EMBL" id="JXTB01000181">
    <property type="protein sequence ID" value="PON55622.1"/>
    <property type="molecule type" value="Genomic_DNA"/>
</dbReference>
<sequence length="108" mass="12527">MALEIEEYWGSKFPNWMVSLLHLKSLSLIRCQNCEFLPPLENLPSHESLHIEDMSKVERVGLEFLCSDTSSIQSRLVIILEAERSFLEGLVQEERVVGIKLSLVERRR</sequence>
<organism evidence="2 3">
    <name type="scientific">Parasponia andersonii</name>
    <name type="common">Sponia andersonii</name>
    <dbReference type="NCBI Taxonomy" id="3476"/>
    <lineage>
        <taxon>Eukaryota</taxon>
        <taxon>Viridiplantae</taxon>
        <taxon>Streptophyta</taxon>
        <taxon>Embryophyta</taxon>
        <taxon>Tracheophyta</taxon>
        <taxon>Spermatophyta</taxon>
        <taxon>Magnoliopsida</taxon>
        <taxon>eudicotyledons</taxon>
        <taxon>Gunneridae</taxon>
        <taxon>Pentapetalae</taxon>
        <taxon>rosids</taxon>
        <taxon>fabids</taxon>
        <taxon>Rosales</taxon>
        <taxon>Cannabaceae</taxon>
        <taxon>Parasponia</taxon>
    </lineage>
</organism>
<dbReference type="Proteomes" id="UP000237105">
    <property type="component" value="Unassembled WGS sequence"/>
</dbReference>
<dbReference type="STRING" id="3476.A0A2P5C3I2"/>